<proteinExistence type="predicted"/>
<dbReference type="STRING" id="3821.A0A151SCE8"/>
<protein>
    <recommendedName>
        <fullName evidence="1">Reverse transcriptase Ty1/copia-type domain-containing protein</fullName>
    </recommendedName>
</protein>
<accession>A0A151SCE8</accession>
<gene>
    <name evidence="2" type="ORF">KK1_025736</name>
</gene>
<dbReference type="EMBL" id="KQ483424">
    <property type="protein sequence ID" value="KYP52431.1"/>
    <property type="molecule type" value="Genomic_DNA"/>
</dbReference>
<dbReference type="InterPro" id="IPR013103">
    <property type="entry name" value="RVT_2"/>
</dbReference>
<feature type="domain" description="Reverse transcriptase Ty1/copia-type" evidence="1">
    <location>
        <begin position="11"/>
        <end position="74"/>
    </location>
</feature>
<name>A0A151SCE8_CAJCA</name>
<evidence type="ECO:0000313" key="2">
    <source>
        <dbReference type="EMBL" id="KYP52431.1"/>
    </source>
</evidence>
<evidence type="ECO:0000313" key="3">
    <source>
        <dbReference type="Proteomes" id="UP000075243"/>
    </source>
</evidence>
<reference evidence="2" key="1">
    <citation type="journal article" date="2012" name="Nat. Biotechnol.">
        <title>Draft genome sequence of pigeonpea (Cajanus cajan), an orphan legume crop of resource-poor farmers.</title>
        <authorList>
            <person name="Varshney R.K."/>
            <person name="Chen W."/>
            <person name="Li Y."/>
            <person name="Bharti A.K."/>
            <person name="Saxena R.K."/>
            <person name="Schlueter J.A."/>
            <person name="Donoghue M.T."/>
            <person name="Azam S."/>
            <person name="Fan G."/>
            <person name="Whaley A.M."/>
            <person name="Farmer A.D."/>
            <person name="Sheridan J."/>
            <person name="Iwata A."/>
            <person name="Tuteja R."/>
            <person name="Penmetsa R.V."/>
            <person name="Wu W."/>
            <person name="Upadhyaya H.D."/>
            <person name="Yang S.P."/>
            <person name="Shah T."/>
            <person name="Saxena K.B."/>
            <person name="Michael T."/>
            <person name="McCombie W.R."/>
            <person name="Yang B."/>
            <person name="Zhang G."/>
            <person name="Yang H."/>
            <person name="Wang J."/>
            <person name="Spillane C."/>
            <person name="Cook D.R."/>
            <person name="May G.D."/>
            <person name="Xu X."/>
            <person name="Jackson S.A."/>
        </authorList>
    </citation>
    <scope>NUCLEOTIDE SEQUENCE [LARGE SCALE GENOMIC DNA]</scope>
</reference>
<sequence>MDEKIHAIEKNQTWELTDLPADKRPIGVKWVYKTKYKSSGEIDRLKARLVAKGYKQKIGIDYFEVFAPVARLDIA</sequence>
<organism evidence="2 3">
    <name type="scientific">Cajanus cajan</name>
    <name type="common">Pigeon pea</name>
    <name type="synonym">Cajanus indicus</name>
    <dbReference type="NCBI Taxonomy" id="3821"/>
    <lineage>
        <taxon>Eukaryota</taxon>
        <taxon>Viridiplantae</taxon>
        <taxon>Streptophyta</taxon>
        <taxon>Embryophyta</taxon>
        <taxon>Tracheophyta</taxon>
        <taxon>Spermatophyta</taxon>
        <taxon>Magnoliopsida</taxon>
        <taxon>eudicotyledons</taxon>
        <taxon>Gunneridae</taxon>
        <taxon>Pentapetalae</taxon>
        <taxon>rosids</taxon>
        <taxon>fabids</taxon>
        <taxon>Fabales</taxon>
        <taxon>Fabaceae</taxon>
        <taxon>Papilionoideae</taxon>
        <taxon>50 kb inversion clade</taxon>
        <taxon>NPAAA clade</taxon>
        <taxon>indigoferoid/millettioid clade</taxon>
        <taxon>Phaseoleae</taxon>
        <taxon>Cajanus</taxon>
    </lineage>
</organism>
<dbReference type="Gramene" id="C.cajan_24520.t">
    <property type="protein sequence ID" value="C.cajan_24520.t.cds1"/>
    <property type="gene ID" value="C.cajan_24520"/>
</dbReference>
<keyword evidence="3" id="KW-1185">Reference proteome</keyword>
<evidence type="ECO:0000259" key="1">
    <source>
        <dbReference type="Pfam" id="PF07727"/>
    </source>
</evidence>
<dbReference type="AlphaFoldDB" id="A0A151SCE8"/>
<dbReference type="Pfam" id="PF07727">
    <property type="entry name" value="RVT_2"/>
    <property type="match status" value="1"/>
</dbReference>
<dbReference type="Proteomes" id="UP000075243">
    <property type="component" value="Unassembled WGS sequence"/>
</dbReference>